<evidence type="ECO:0000256" key="2">
    <source>
        <dbReference type="SAM" id="SignalP"/>
    </source>
</evidence>
<gene>
    <name evidence="4" type="ORF">PENTCL1PPCAC_14254</name>
</gene>
<feature type="domain" description="Alpha-carbonic anhydrase" evidence="3">
    <location>
        <begin position="104"/>
        <end position="370"/>
    </location>
</feature>
<dbReference type="Gene3D" id="3.10.200.10">
    <property type="entry name" value="Alpha carbonic anhydrase"/>
    <property type="match status" value="1"/>
</dbReference>
<dbReference type="EMBL" id="BTSX01000004">
    <property type="protein sequence ID" value="GMS92079.1"/>
    <property type="molecule type" value="Genomic_DNA"/>
</dbReference>
<dbReference type="Pfam" id="PF00194">
    <property type="entry name" value="Carb_anhydrase"/>
    <property type="match status" value="1"/>
</dbReference>
<dbReference type="SMART" id="SM01057">
    <property type="entry name" value="Carb_anhydrase"/>
    <property type="match status" value="1"/>
</dbReference>
<dbReference type="GO" id="GO:0006730">
    <property type="term" value="P:one-carbon metabolic process"/>
    <property type="evidence" value="ECO:0007669"/>
    <property type="project" value="TreeGrafter"/>
</dbReference>
<dbReference type="PANTHER" id="PTHR18952">
    <property type="entry name" value="CARBONIC ANHYDRASE"/>
    <property type="match status" value="1"/>
</dbReference>
<dbReference type="Proteomes" id="UP001432027">
    <property type="component" value="Unassembled WGS sequence"/>
</dbReference>
<feature type="signal peptide" evidence="2">
    <location>
        <begin position="1"/>
        <end position="15"/>
    </location>
</feature>
<comment type="caution">
    <text evidence="4">The sequence shown here is derived from an EMBL/GenBank/DDBJ whole genome shotgun (WGS) entry which is preliminary data.</text>
</comment>
<dbReference type="InterPro" id="IPR023561">
    <property type="entry name" value="Carbonic_anhydrase_a-class"/>
</dbReference>
<keyword evidence="5" id="KW-1185">Reference proteome</keyword>
<dbReference type="CDD" id="cd00326">
    <property type="entry name" value="alpha_CA"/>
    <property type="match status" value="1"/>
</dbReference>
<reference evidence="4" key="1">
    <citation type="submission" date="2023-10" db="EMBL/GenBank/DDBJ databases">
        <title>Genome assembly of Pristionchus species.</title>
        <authorList>
            <person name="Yoshida K."/>
            <person name="Sommer R.J."/>
        </authorList>
    </citation>
    <scope>NUCLEOTIDE SEQUENCE</scope>
    <source>
        <strain evidence="4">RS0144</strain>
    </source>
</reference>
<evidence type="ECO:0000313" key="4">
    <source>
        <dbReference type="EMBL" id="GMS92079.1"/>
    </source>
</evidence>
<organism evidence="4 5">
    <name type="scientific">Pristionchus entomophagus</name>
    <dbReference type="NCBI Taxonomy" id="358040"/>
    <lineage>
        <taxon>Eukaryota</taxon>
        <taxon>Metazoa</taxon>
        <taxon>Ecdysozoa</taxon>
        <taxon>Nematoda</taxon>
        <taxon>Chromadorea</taxon>
        <taxon>Rhabditida</taxon>
        <taxon>Rhabditina</taxon>
        <taxon>Diplogasteromorpha</taxon>
        <taxon>Diplogasteroidea</taxon>
        <taxon>Neodiplogasteridae</taxon>
        <taxon>Pristionchus</taxon>
    </lineage>
</organism>
<evidence type="ECO:0000313" key="5">
    <source>
        <dbReference type="Proteomes" id="UP001432027"/>
    </source>
</evidence>
<evidence type="ECO:0000256" key="1">
    <source>
        <dbReference type="ARBA" id="ARBA00010718"/>
    </source>
</evidence>
<evidence type="ECO:0000259" key="3">
    <source>
        <dbReference type="PROSITE" id="PS51144"/>
    </source>
</evidence>
<dbReference type="AlphaFoldDB" id="A0AAV5TFG5"/>
<dbReference type="SUPFAM" id="SSF51069">
    <property type="entry name" value="Carbonic anhydrase"/>
    <property type="match status" value="1"/>
</dbReference>
<keyword evidence="2" id="KW-0732">Signal</keyword>
<dbReference type="GO" id="GO:0008270">
    <property type="term" value="F:zinc ion binding"/>
    <property type="evidence" value="ECO:0007669"/>
    <property type="project" value="InterPro"/>
</dbReference>
<dbReference type="InterPro" id="IPR036398">
    <property type="entry name" value="CA_dom_sf"/>
</dbReference>
<feature type="chain" id="PRO_5043473110" description="Alpha-carbonic anhydrase domain-containing protein" evidence="2">
    <location>
        <begin position="16"/>
        <end position="427"/>
    </location>
</feature>
<dbReference type="PANTHER" id="PTHR18952:SF208">
    <property type="entry name" value="CARBONIC ANHYDRASE XA-RELATED"/>
    <property type="match status" value="1"/>
</dbReference>
<proteinExistence type="inferred from homology"/>
<sequence length="427" mass="47234">VFLFTLALLSPGCLSRQSGPPPCSMCPRTLQNENLAEGQCEVHRTCVSCTPTQVSYDQIGECLSASVKCPNPSSYPRVRLHKDDDTYVDVQDSSSGLPLSCTSDGWTYTDGSTRASNVSKAICFGTASGFQESPIFLNTTTAHHTPLYDASRFKVAYGEGIVKDVVLERGYSGFQVHVKENASAFFTASHLDARYRLVSYHAHWNANGSRGSEHIVNGRSFPAEFHFVHIREDFISLQDAIGKNGVAVIAVFAELTPADNPELKPLIEAIEKSGKSGNFNLEENPDIYQQDPAIILPKERNYFSYTGSLTTGSLQKCVAWNVLTRQIGISMKQLAVLGKLTTRNVKDSVAIDPETTVYTSEVGRSIYEIESSTPKSILNTNKVEEKEAIRGEGTKSTKEDLTFFHRLLQKYGQKWSLLRSKLFNWMG</sequence>
<comment type="similarity">
    <text evidence="1">Belongs to the alpha-carbonic anhydrase family.</text>
</comment>
<dbReference type="InterPro" id="IPR001148">
    <property type="entry name" value="CA_dom"/>
</dbReference>
<feature type="non-terminal residue" evidence="4">
    <location>
        <position position="1"/>
    </location>
</feature>
<accession>A0AAV5TFG5</accession>
<protein>
    <recommendedName>
        <fullName evidence="3">Alpha-carbonic anhydrase domain-containing protein</fullName>
    </recommendedName>
</protein>
<dbReference type="GO" id="GO:0004089">
    <property type="term" value="F:carbonate dehydratase activity"/>
    <property type="evidence" value="ECO:0007669"/>
    <property type="project" value="InterPro"/>
</dbReference>
<dbReference type="PROSITE" id="PS51144">
    <property type="entry name" value="ALPHA_CA_2"/>
    <property type="match status" value="1"/>
</dbReference>
<name>A0AAV5TFG5_9BILA</name>